<feature type="transmembrane region" description="Helical" evidence="2">
    <location>
        <begin position="12"/>
        <end position="33"/>
    </location>
</feature>
<comment type="caution">
    <text evidence="3">The sequence shown here is derived from an EMBL/GenBank/DDBJ whole genome shotgun (WGS) entry which is preliminary data.</text>
</comment>
<reference evidence="3 4" key="1">
    <citation type="submission" date="2020-04" db="EMBL/GenBank/DDBJ databases">
        <title>Thalassotalea sp. M1531, isolated from the surface of marine red alga.</title>
        <authorList>
            <person name="Pang L."/>
            <person name="Lu D.-C."/>
        </authorList>
    </citation>
    <scope>NUCLEOTIDE SEQUENCE [LARGE SCALE GENOMIC DNA]</scope>
    <source>
        <strain evidence="3 4">M1531</strain>
    </source>
</reference>
<proteinExistence type="predicted"/>
<name>A0A7Y0LEA3_9GAMM</name>
<sequence length="157" mass="17826">MNGTIALHIELTILALGLLIVLVTYSVLLFKFFRLSSQLKLLQSQITATELLNGDLQMNLSTLHKEFTDFKVNCELAETENSQVSKQLEHRIKTLQQEQASINSQLIQVQEQQPQDKFYTRANKLAEKGADVEEIMAECDLPRAEVEMLLAIHKQGK</sequence>
<evidence type="ECO:0000313" key="4">
    <source>
        <dbReference type="Proteomes" id="UP000568664"/>
    </source>
</evidence>
<dbReference type="InterPro" id="IPR021244">
    <property type="entry name" value="DUF2802"/>
</dbReference>
<keyword evidence="2" id="KW-0812">Transmembrane</keyword>
<evidence type="ECO:0000256" key="1">
    <source>
        <dbReference type="SAM" id="Coils"/>
    </source>
</evidence>
<dbReference type="AlphaFoldDB" id="A0A7Y0LEA3"/>
<gene>
    <name evidence="3" type="ORF">HII17_15375</name>
</gene>
<keyword evidence="2" id="KW-0472">Membrane</keyword>
<feature type="coiled-coil region" evidence="1">
    <location>
        <begin position="85"/>
        <end position="112"/>
    </location>
</feature>
<accession>A0A7Y0LEA3</accession>
<protein>
    <submittedName>
        <fullName evidence="3">DUF2802 domain-containing protein</fullName>
    </submittedName>
</protein>
<evidence type="ECO:0000256" key="2">
    <source>
        <dbReference type="SAM" id="Phobius"/>
    </source>
</evidence>
<keyword evidence="2" id="KW-1133">Transmembrane helix</keyword>
<dbReference type="RefSeq" id="WP_169076257.1">
    <property type="nucleotide sequence ID" value="NZ_JABBXH010000005.1"/>
</dbReference>
<dbReference type="Proteomes" id="UP000568664">
    <property type="component" value="Unassembled WGS sequence"/>
</dbReference>
<keyword evidence="4" id="KW-1185">Reference proteome</keyword>
<dbReference type="EMBL" id="JABBXH010000005">
    <property type="protein sequence ID" value="NMP32938.1"/>
    <property type="molecule type" value="Genomic_DNA"/>
</dbReference>
<evidence type="ECO:0000313" key="3">
    <source>
        <dbReference type="EMBL" id="NMP32938.1"/>
    </source>
</evidence>
<dbReference type="Pfam" id="PF10975">
    <property type="entry name" value="DUF2802"/>
    <property type="match status" value="1"/>
</dbReference>
<keyword evidence="1" id="KW-0175">Coiled coil</keyword>
<organism evidence="3 4">
    <name type="scientific">Thalassotalea algicola</name>
    <dbReference type="NCBI Taxonomy" id="2716224"/>
    <lineage>
        <taxon>Bacteria</taxon>
        <taxon>Pseudomonadati</taxon>
        <taxon>Pseudomonadota</taxon>
        <taxon>Gammaproteobacteria</taxon>
        <taxon>Alteromonadales</taxon>
        <taxon>Colwelliaceae</taxon>
        <taxon>Thalassotalea</taxon>
    </lineage>
</organism>